<dbReference type="PROSITE" id="PS51032">
    <property type="entry name" value="AP2_ERF"/>
    <property type="match status" value="2"/>
</dbReference>
<evidence type="ECO:0000256" key="7">
    <source>
        <dbReference type="ARBA" id="ARBA00037973"/>
    </source>
</evidence>
<dbReference type="GO" id="GO:0003700">
    <property type="term" value="F:DNA-binding transcription factor activity"/>
    <property type="evidence" value="ECO:0007669"/>
    <property type="project" value="InterPro"/>
</dbReference>
<dbReference type="PANTHER" id="PTHR32467">
    <property type="entry name" value="AP2-LIKE ETHYLENE-RESPONSIVE TRANSCRIPTION FACTOR"/>
    <property type="match status" value="1"/>
</dbReference>
<comment type="similarity">
    <text evidence="7">Belongs to the AP2/ERF transcription factor family. AP2 subfamily.</text>
</comment>
<evidence type="ECO:0000256" key="2">
    <source>
        <dbReference type="ARBA" id="ARBA00023015"/>
    </source>
</evidence>
<feature type="domain" description="AP2/ERF" evidence="9">
    <location>
        <begin position="155"/>
        <end position="213"/>
    </location>
</feature>
<feature type="region of interest" description="Disordered" evidence="8">
    <location>
        <begin position="225"/>
        <end position="258"/>
    </location>
</feature>
<evidence type="ECO:0000256" key="5">
    <source>
        <dbReference type="ARBA" id="ARBA00023163"/>
    </source>
</evidence>
<keyword evidence="6" id="KW-0539">Nucleus</keyword>
<evidence type="ECO:0000256" key="6">
    <source>
        <dbReference type="ARBA" id="ARBA00023242"/>
    </source>
</evidence>
<dbReference type="EMBL" id="NQVE01000097">
    <property type="protein sequence ID" value="RAL49034.1"/>
    <property type="molecule type" value="Genomic_DNA"/>
</dbReference>
<name>A0A328DTN0_9ASTE</name>
<proteinExistence type="inferred from homology"/>
<evidence type="ECO:0000256" key="1">
    <source>
        <dbReference type="ARBA" id="ARBA00004123"/>
    </source>
</evidence>
<dbReference type="GO" id="GO:0003677">
    <property type="term" value="F:DNA binding"/>
    <property type="evidence" value="ECO:0007669"/>
    <property type="project" value="UniProtKB-KW"/>
</dbReference>
<dbReference type="InterPro" id="IPR001471">
    <property type="entry name" value="AP2/ERF_dom"/>
</dbReference>
<comment type="subcellular location">
    <subcellularLocation>
        <location evidence="1">Nucleus</location>
    </subcellularLocation>
</comment>
<keyword evidence="2" id="KW-0805">Transcription regulation</keyword>
<dbReference type="PANTHER" id="PTHR32467:SF97">
    <property type="entry name" value="ETHYLENE-RESPONSIVE TRANSCRIPTION FACTOR WRI1"/>
    <property type="match status" value="1"/>
</dbReference>
<organism evidence="10 11">
    <name type="scientific">Cuscuta australis</name>
    <dbReference type="NCBI Taxonomy" id="267555"/>
    <lineage>
        <taxon>Eukaryota</taxon>
        <taxon>Viridiplantae</taxon>
        <taxon>Streptophyta</taxon>
        <taxon>Embryophyta</taxon>
        <taxon>Tracheophyta</taxon>
        <taxon>Spermatophyta</taxon>
        <taxon>Magnoliopsida</taxon>
        <taxon>eudicotyledons</taxon>
        <taxon>Gunneridae</taxon>
        <taxon>Pentapetalae</taxon>
        <taxon>asterids</taxon>
        <taxon>lamiids</taxon>
        <taxon>Solanales</taxon>
        <taxon>Convolvulaceae</taxon>
        <taxon>Cuscuteae</taxon>
        <taxon>Cuscuta</taxon>
        <taxon>Cuscuta subgen. Grammica</taxon>
        <taxon>Cuscuta sect. Cleistogrammica</taxon>
    </lineage>
</organism>
<evidence type="ECO:0000313" key="10">
    <source>
        <dbReference type="EMBL" id="RAL49034.1"/>
    </source>
</evidence>
<dbReference type="FunFam" id="3.30.730.10:FF:000004">
    <property type="entry name" value="AP2-like ethylene-responsive transcription factor"/>
    <property type="match status" value="1"/>
</dbReference>
<dbReference type="Gene3D" id="3.30.730.10">
    <property type="entry name" value="AP2/ERF domain"/>
    <property type="match status" value="2"/>
</dbReference>
<feature type="compositionally biased region" description="Low complexity" evidence="8">
    <location>
        <begin position="369"/>
        <end position="379"/>
    </location>
</feature>
<keyword evidence="11" id="KW-1185">Reference proteome</keyword>
<keyword evidence="5" id="KW-0804">Transcription</keyword>
<dbReference type="GO" id="GO:0005634">
    <property type="term" value="C:nucleus"/>
    <property type="evidence" value="ECO:0007669"/>
    <property type="project" value="UniProtKB-SubCell"/>
</dbReference>
<evidence type="ECO:0000256" key="8">
    <source>
        <dbReference type="SAM" id="MobiDB-lite"/>
    </source>
</evidence>
<keyword evidence="3" id="KW-0238">DNA-binding</keyword>
<feature type="region of interest" description="Disordered" evidence="8">
    <location>
        <begin position="363"/>
        <end position="390"/>
    </location>
</feature>
<evidence type="ECO:0000256" key="4">
    <source>
        <dbReference type="ARBA" id="ARBA00023159"/>
    </source>
</evidence>
<dbReference type="PRINTS" id="PR00367">
    <property type="entry name" value="ETHRSPELEMNT"/>
</dbReference>
<accession>A0A328DTN0</accession>
<keyword evidence="4" id="KW-0010">Activator</keyword>
<dbReference type="Proteomes" id="UP000249390">
    <property type="component" value="Unassembled WGS sequence"/>
</dbReference>
<reference evidence="10 11" key="1">
    <citation type="submission" date="2018-06" db="EMBL/GenBank/DDBJ databases">
        <title>The Genome of Cuscuta australis (Dodder) Provides Insight into the Evolution of Plant Parasitism.</title>
        <authorList>
            <person name="Liu H."/>
        </authorList>
    </citation>
    <scope>NUCLEOTIDE SEQUENCE [LARGE SCALE GENOMIC DNA]</scope>
    <source>
        <strain evidence="11">cv. Yunnan</strain>
        <tissue evidence="10">Vines</tissue>
    </source>
</reference>
<evidence type="ECO:0000259" key="9">
    <source>
        <dbReference type="PROSITE" id="PS51032"/>
    </source>
</evidence>
<evidence type="ECO:0000256" key="3">
    <source>
        <dbReference type="ARBA" id="ARBA00023125"/>
    </source>
</evidence>
<dbReference type="InterPro" id="IPR016177">
    <property type="entry name" value="DNA-bd_dom_sf"/>
</dbReference>
<dbReference type="CDD" id="cd00018">
    <property type="entry name" value="AP2"/>
    <property type="match status" value="2"/>
</dbReference>
<dbReference type="Pfam" id="PF00847">
    <property type="entry name" value="AP2"/>
    <property type="match status" value="2"/>
</dbReference>
<feature type="domain" description="AP2/ERF" evidence="9">
    <location>
        <begin position="53"/>
        <end position="119"/>
    </location>
</feature>
<evidence type="ECO:0000313" key="11">
    <source>
        <dbReference type="Proteomes" id="UP000249390"/>
    </source>
</evidence>
<dbReference type="SMART" id="SM00380">
    <property type="entry name" value="AP2"/>
    <property type="match status" value="2"/>
</dbReference>
<dbReference type="AlphaFoldDB" id="A0A328DTN0"/>
<protein>
    <recommendedName>
        <fullName evidence="9">AP2/ERF domain-containing protein</fullName>
    </recommendedName>
</protein>
<sequence length="390" mass="43917">MERHTSPQCIEPNNECALIQPKLETGPKRSRAQKARTRTVASAAAAACRKSSIYRGVTRHRWSGRYEAHLWDKSSWNSTMSKKGKQVYLGAFDSEEAAGRTYDLAALKYWGPKATLNFPVERYTKEYEEMQKVSREEYLALLRRQSSGFSRGVSKYRGVARHHQNGRWEARIGLVSGSKYLYLGTFGTQEEAAAAYDKAALEFKGPNAVTNFDISAYEDKLKEIRERSQTQTPKSDDDQTRDCDHNHESKNRDDERGVEESFLAVHSSDEALIEKDDQDCPWSLCLGVGFETIPVPNMSLDQDRHWAMKPPSIDFMNDSSFDEEIDFVFGKRLRGNEFKHDEDNGAMDDGVVAFEGKSDDEKWCQVTPSHSSSSSSSSSPCSEVGVVGLA</sequence>
<gene>
    <name evidence="10" type="ORF">DM860_001354</name>
</gene>
<dbReference type="SUPFAM" id="SSF54171">
    <property type="entry name" value="DNA-binding domain"/>
    <property type="match status" value="2"/>
</dbReference>
<comment type="caution">
    <text evidence="10">The sequence shown here is derived from an EMBL/GenBank/DDBJ whole genome shotgun (WGS) entry which is preliminary data.</text>
</comment>
<dbReference type="InterPro" id="IPR036955">
    <property type="entry name" value="AP2/ERF_dom_sf"/>
</dbReference>